<dbReference type="EMBL" id="BOPD01000021">
    <property type="protein sequence ID" value="GIJ34463.1"/>
    <property type="molecule type" value="Genomic_DNA"/>
</dbReference>
<evidence type="ECO:0000313" key="3">
    <source>
        <dbReference type="Proteomes" id="UP000607311"/>
    </source>
</evidence>
<dbReference type="InterPro" id="IPR011990">
    <property type="entry name" value="TPR-like_helical_dom_sf"/>
</dbReference>
<reference evidence="2" key="1">
    <citation type="submission" date="2021-01" db="EMBL/GenBank/DDBJ databases">
        <title>Whole genome shotgun sequence of Verrucosispora sediminis NBRC 107745.</title>
        <authorList>
            <person name="Komaki H."/>
            <person name="Tamura T."/>
        </authorList>
    </citation>
    <scope>NUCLEOTIDE SEQUENCE</scope>
    <source>
        <strain evidence="2">NBRC 107745</strain>
    </source>
</reference>
<dbReference type="InterPro" id="IPR024983">
    <property type="entry name" value="CHAT_dom"/>
</dbReference>
<sequence>MAAGSNQEYGSLADLIAAVDLGEAESPPDLSLSIRAGVGSGDFDPASVGKAAVVVCGSVPFSDCPDGDRREVGQALALLLAVVVPLELWHLAPRPVSDYRAVLVHIDDPVERATGLYQASSVAREVGNLREALALLHTLSESAPTLPDLMNAAYHAATGNTYLELADFDRSDEHYRAAAAVVDRVLRENPTPDPAFLRLRLDLVVRQFRLFGYSGKPGHRPDSEDVSVFAGLGGDGSMVGAEGVDPRIGAGLPEPVSASGVGSVETETGGHSREVLSVLLTSVQEARARNDPAEARDILGRLTEAVPTYDFWTLAPLHGEAADLAHSLGGRAELVLWHTYLALCADLLTGSVRELGARLTVYAKRLSECGLYLAARNLARWGRDAVPMPLFDADIKANIGYVLFRDGAVNLACKLYDASLTASASELVQAQRDTVFQLIGDQDGSALTPDERADTRSLRERYSAAGWRATAQLLRSDPAEVDRWGDLLLYSVGPLPEQAPALEALLGVAPRSPADGAGFDQIKGMLYGMLARDGFLGYMSRNRGIPEWALTAWVLSSDNPTRARVEFALDLAVGDRRGEHRELIIDPAPNGATVNGTMLRELVAKTDHMLALRFAASRPDAELGDQAAERKLRRWAVRTLAEHGRRLPFAVRAQPLRPQGEEFQRRQQEHLAAVTRLPLHLQMAMASFAQERNLAAATGIPDVRRFLDNQLSRLSTADADALRRVYALRPQAADILVTHTNKLRTEAADWFDHDRQQIIDVVQGAEAAHLITVHRTGTVAVEMTRVDISRKEAESTPGSAGSATADQFAAALADTAGDATQIALRLRAPWEAMPIENIPGPTGQTLAQRAVVVRRHRRRPGFRAATATFGERVQVFGDPRSGDTRLGLPGAADEAREVARLLGAAAHIGPDCAWGRLAAGARFADLLWISTHGDPIAELGRMSALLMHERWILPSELATLQVDPSLVVVLAVCGKQQRPTERNMTEPPLAVSLLDAGASLVLSSIRPIHDRTWGPLVVDALREVAKTERTYAALARALNARTPAGEGPGPWIMHA</sequence>
<organism evidence="2 3">
    <name type="scientific">Micromonospora sediminimaris</name>
    <dbReference type="NCBI Taxonomy" id="547162"/>
    <lineage>
        <taxon>Bacteria</taxon>
        <taxon>Bacillati</taxon>
        <taxon>Actinomycetota</taxon>
        <taxon>Actinomycetes</taxon>
        <taxon>Micromonosporales</taxon>
        <taxon>Micromonosporaceae</taxon>
        <taxon>Micromonospora</taxon>
    </lineage>
</organism>
<dbReference type="Pfam" id="PF12770">
    <property type="entry name" value="CHAT"/>
    <property type="match status" value="1"/>
</dbReference>
<feature type="domain" description="CHAT" evidence="1">
    <location>
        <begin position="815"/>
        <end position="1039"/>
    </location>
</feature>
<dbReference type="Proteomes" id="UP000607311">
    <property type="component" value="Unassembled WGS sequence"/>
</dbReference>
<gene>
    <name evidence="2" type="ORF">Vse01_36110</name>
</gene>
<proteinExistence type="predicted"/>
<name>A0A9W5UUI6_9ACTN</name>
<keyword evidence="3" id="KW-1185">Reference proteome</keyword>
<dbReference type="SUPFAM" id="SSF48452">
    <property type="entry name" value="TPR-like"/>
    <property type="match status" value="1"/>
</dbReference>
<comment type="caution">
    <text evidence="2">The sequence shown here is derived from an EMBL/GenBank/DDBJ whole genome shotgun (WGS) entry which is preliminary data.</text>
</comment>
<accession>A0A9W5UUI6</accession>
<evidence type="ECO:0000259" key="1">
    <source>
        <dbReference type="Pfam" id="PF12770"/>
    </source>
</evidence>
<dbReference type="AlphaFoldDB" id="A0A9W5UUI6"/>
<protein>
    <recommendedName>
        <fullName evidence="1">CHAT domain-containing protein</fullName>
    </recommendedName>
</protein>
<evidence type="ECO:0000313" key="2">
    <source>
        <dbReference type="EMBL" id="GIJ34463.1"/>
    </source>
</evidence>